<gene>
    <name evidence="9" type="ORF">NESM_000538600</name>
</gene>
<comment type="domain">
    <text evidence="7">The DHHC domain is required for palmitoyltransferase activity.</text>
</comment>
<evidence type="ECO:0000256" key="6">
    <source>
        <dbReference type="ARBA" id="ARBA00023315"/>
    </source>
</evidence>
<keyword evidence="4 7" id="KW-1133">Transmembrane helix</keyword>
<organism evidence="9 10">
    <name type="scientific">Novymonas esmeraldas</name>
    <dbReference type="NCBI Taxonomy" id="1808958"/>
    <lineage>
        <taxon>Eukaryota</taxon>
        <taxon>Discoba</taxon>
        <taxon>Euglenozoa</taxon>
        <taxon>Kinetoplastea</taxon>
        <taxon>Metakinetoplastina</taxon>
        <taxon>Trypanosomatida</taxon>
        <taxon>Trypanosomatidae</taxon>
        <taxon>Novymonas</taxon>
    </lineage>
</organism>
<evidence type="ECO:0000256" key="5">
    <source>
        <dbReference type="ARBA" id="ARBA00023136"/>
    </source>
</evidence>
<feature type="transmembrane region" description="Helical" evidence="7">
    <location>
        <begin position="216"/>
        <end position="242"/>
    </location>
</feature>
<sequence length="322" mass="36680">MCEGNVHTARPRTFCGWCAMSCGYIPCIIAMALIAANVVPYHICFLPMLYTACATGAASYVYYYYCVAMMVFAEVMVYGSLLLAIFTSPSFVPHEPWADAPIFQGRVVSENPYEVAELDRTGRLRYCGFCKQFKPDQAHHCHVCHRCVYRMDHHCPWINNCVGRGNSKYFLLFVGYIPVGAFHIVGTSIISCVFHFPNFFKSVVADDNNILTNLVIILSIVFSATMGVCFLAFALHFVCMAYRGQTSVSRMIASKKHPEELEQQRKRQAEERVYYMFDLFGSDQRWHRMLLPFAPDHDLRRAPSSYARRFGGAVDEYMVSLV</sequence>
<dbReference type="InterPro" id="IPR001594">
    <property type="entry name" value="Palmitoyltrfase_DHHC"/>
</dbReference>
<proteinExistence type="inferred from homology"/>
<feature type="domain" description="Palmitoyltransferase DHHC" evidence="8">
    <location>
        <begin position="122"/>
        <end position="251"/>
    </location>
</feature>
<feature type="transmembrane region" description="Helical" evidence="7">
    <location>
        <begin position="169"/>
        <end position="196"/>
    </location>
</feature>
<keyword evidence="2 7" id="KW-0808">Transferase</keyword>
<dbReference type="InterPro" id="IPR039859">
    <property type="entry name" value="PFA4/ZDH16/20/ERF2-like"/>
</dbReference>
<keyword evidence="6 7" id="KW-0012">Acyltransferase</keyword>
<comment type="subcellular location">
    <subcellularLocation>
        <location evidence="1">Membrane</location>
        <topology evidence="1">Multi-pass membrane protein</topology>
    </subcellularLocation>
</comment>
<evidence type="ECO:0000256" key="3">
    <source>
        <dbReference type="ARBA" id="ARBA00022692"/>
    </source>
</evidence>
<dbReference type="GO" id="GO:0019706">
    <property type="term" value="F:protein-cysteine S-palmitoyltransferase activity"/>
    <property type="evidence" value="ECO:0007669"/>
    <property type="project" value="UniProtKB-EC"/>
</dbReference>
<protein>
    <recommendedName>
        <fullName evidence="7">Palmitoyltransferase</fullName>
        <ecNumber evidence="7">2.3.1.225</ecNumber>
    </recommendedName>
</protein>
<evidence type="ECO:0000256" key="1">
    <source>
        <dbReference type="ARBA" id="ARBA00004141"/>
    </source>
</evidence>
<name>A0AAW0ES00_9TRYP</name>
<evidence type="ECO:0000313" key="9">
    <source>
        <dbReference type="EMBL" id="KAK7196047.1"/>
    </source>
</evidence>
<keyword evidence="5 7" id="KW-0472">Membrane</keyword>
<feature type="transmembrane region" description="Helical" evidence="7">
    <location>
        <begin position="21"/>
        <end position="50"/>
    </location>
</feature>
<evidence type="ECO:0000256" key="4">
    <source>
        <dbReference type="ARBA" id="ARBA00022989"/>
    </source>
</evidence>
<dbReference type="AlphaFoldDB" id="A0AAW0ES00"/>
<evidence type="ECO:0000256" key="7">
    <source>
        <dbReference type="RuleBase" id="RU079119"/>
    </source>
</evidence>
<evidence type="ECO:0000313" key="10">
    <source>
        <dbReference type="Proteomes" id="UP001430356"/>
    </source>
</evidence>
<evidence type="ECO:0000256" key="2">
    <source>
        <dbReference type="ARBA" id="ARBA00022679"/>
    </source>
</evidence>
<reference evidence="9 10" key="1">
    <citation type="journal article" date="2021" name="MBio">
        <title>A New Model Trypanosomatid, Novymonas esmeraldas: Genomic Perception of Its 'Candidatus Pandoraea novymonadis' Endosymbiont.</title>
        <authorList>
            <person name="Zakharova A."/>
            <person name="Saura A."/>
            <person name="Butenko A."/>
            <person name="Podesvova L."/>
            <person name="Warmusova S."/>
            <person name="Kostygov A.Y."/>
            <person name="Nenarokova A."/>
            <person name="Lukes J."/>
            <person name="Opperdoes F.R."/>
            <person name="Yurchenko V."/>
        </authorList>
    </citation>
    <scope>NUCLEOTIDE SEQUENCE [LARGE SCALE GENOMIC DNA]</scope>
    <source>
        <strain evidence="9 10">E262AT.01</strain>
    </source>
</reference>
<keyword evidence="3 7" id="KW-0812">Transmembrane</keyword>
<dbReference type="Pfam" id="PF01529">
    <property type="entry name" value="DHHC"/>
    <property type="match status" value="1"/>
</dbReference>
<dbReference type="EC" id="2.3.1.225" evidence="7"/>
<keyword evidence="10" id="KW-1185">Reference proteome</keyword>
<comment type="similarity">
    <text evidence="7">Belongs to the DHHC palmitoyltransferase family.</text>
</comment>
<evidence type="ECO:0000259" key="8">
    <source>
        <dbReference type="Pfam" id="PF01529"/>
    </source>
</evidence>
<comment type="caution">
    <text evidence="9">The sequence shown here is derived from an EMBL/GenBank/DDBJ whole genome shotgun (WGS) entry which is preliminary data.</text>
</comment>
<dbReference type="GO" id="GO:0016020">
    <property type="term" value="C:membrane"/>
    <property type="evidence" value="ECO:0007669"/>
    <property type="project" value="UniProtKB-SubCell"/>
</dbReference>
<comment type="catalytic activity">
    <reaction evidence="7">
        <text>L-cysteinyl-[protein] + hexadecanoyl-CoA = S-hexadecanoyl-L-cysteinyl-[protein] + CoA</text>
        <dbReference type="Rhea" id="RHEA:36683"/>
        <dbReference type="Rhea" id="RHEA-COMP:10131"/>
        <dbReference type="Rhea" id="RHEA-COMP:11032"/>
        <dbReference type="ChEBI" id="CHEBI:29950"/>
        <dbReference type="ChEBI" id="CHEBI:57287"/>
        <dbReference type="ChEBI" id="CHEBI:57379"/>
        <dbReference type="ChEBI" id="CHEBI:74151"/>
        <dbReference type="EC" id="2.3.1.225"/>
    </reaction>
</comment>
<dbReference type="PANTHER" id="PTHR12246">
    <property type="entry name" value="PALMITOYLTRANSFERASE ZDHHC16"/>
    <property type="match status" value="1"/>
</dbReference>
<dbReference type="EMBL" id="JAECZO010000067">
    <property type="protein sequence ID" value="KAK7196047.1"/>
    <property type="molecule type" value="Genomic_DNA"/>
</dbReference>
<accession>A0AAW0ES00</accession>
<dbReference type="Proteomes" id="UP001430356">
    <property type="component" value="Unassembled WGS sequence"/>
</dbReference>
<dbReference type="PROSITE" id="PS50216">
    <property type="entry name" value="DHHC"/>
    <property type="match status" value="1"/>
</dbReference>